<dbReference type="NCBIfam" id="NF040700">
    <property type="entry name" value="VPA1262_N_dom"/>
    <property type="match status" value="1"/>
</dbReference>
<organism evidence="2 3">
    <name type="scientific">Polyangium jinanense</name>
    <dbReference type="NCBI Taxonomy" id="2829994"/>
    <lineage>
        <taxon>Bacteria</taxon>
        <taxon>Pseudomonadati</taxon>
        <taxon>Myxococcota</taxon>
        <taxon>Polyangia</taxon>
        <taxon>Polyangiales</taxon>
        <taxon>Polyangiaceae</taxon>
        <taxon>Polyangium</taxon>
    </lineage>
</organism>
<evidence type="ECO:0000313" key="2">
    <source>
        <dbReference type="EMBL" id="MDC3983858.1"/>
    </source>
</evidence>
<dbReference type="RefSeq" id="WP_272425609.1">
    <property type="nucleotide sequence ID" value="NZ_JAGTJJ010000016.1"/>
</dbReference>
<evidence type="ECO:0000313" key="3">
    <source>
        <dbReference type="Proteomes" id="UP001151081"/>
    </source>
</evidence>
<keyword evidence="3" id="KW-1185">Reference proteome</keyword>
<gene>
    <name evidence="2" type="ORF">KEG57_25335</name>
</gene>
<sequence>MYIQEEPPRPADPLATFDDDYATAVLHIAWDLHTQTKERTLLFGLVELLPTEVPPPFENDDEEKEPCLLRKTNHRIFLRRVVMPAREALRWYLDCRRGVGGLPDKPGEDPARKLLLSDLGEDPPWPNLLCVSGDNATPPFCPPWQENPRVHHLIPLSEPGIMKVWRDAEREKATDWLSDRLHFRFDEYPEYWGSVHLVAPNPVYRDLEMRSRPGMPLRGSLFLRFQPRAGQTVEGLSMICRPNSWMGPVDIRHIIVKARILRIESEARVTDVQDEVIDLKRGLLAQGSYAFPTGFNLQVNMVTSRVRVAGKTPEESFEVDRVDKGDKIVTNETERTPSARERMAEAQRQRMRKRHVDSRSQRWFSGAKVEATSVVRELIHPAKREVLLVDPYFGPNELTFALAVRQEGIPIQILSSVEMLKNRCEEEGQEKEQGEALLANLDRLGAEDRLNPMAIRVMTGDRPAIHDRFLLVDDRVWLLGSSLNEFGSRGTMLVSLPDPEAVRGHLRKAWDDAKDLRVWVDERKKAQVGT</sequence>
<reference evidence="2 3" key="1">
    <citation type="submission" date="2021-04" db="EMBL/GenBank/DDBJ databases">
        <title>Genome analysis of Polyangium sp.</title>
        <authorList>
            <person name="Li Y."/>
            <person name="Wang J."/>
        </authorList>
    </citation>
    <scope>NUCLEOTIDE SEQUENCE [LARGE SCALE GENOMIC DNA]</scope>
    <source>
        <strain evidence="2 3">SDU14</strain>
    </source>
</reference>
<comment type="caution">
    <text evidence="2">The sequence shown here is derived from an EMBL/GenBank/DDBJ whole genome shotgun (WGS) entry which is preliminary data.</text>
</comment>
<evidence type="ECO:0008006" key="4">
    <source>
        <dbReference type="Google" id="ProtNLM"/>
    </source>
</evidence>
<dbReference type="EMBL" id="JAGTJJ010000016">
    <property type="protein sequence ID" value="MDC3983858.1"/>
    <property type="molecule type" value="Genomic_DNA"/>
</dbReference>
<protein>
    <recommendedName>
        <fullName evidence="4">Phospholipase D-like domain-containing protein</fullName>
    </recommendedName>
</protein>
<dbReference type="AlphaFoldDB" id="A0A9X4AT47"/>
<evidence type="ECO:0000256" key="1">
    <source>
        <dbReference type="SAM" id="MobiDB-lite"/>
    </source>
</evidence>
<accession>A0A9X4AT47</accession>
<proteinExistence type="predicted"/>
<name>A0A9X4AT47_9BACT</name>
<feature type="region of interest" description="Disordered" evidence="1">
    <location>
        <begin position="333"/>
        <end position="354"/>
    </location>
</feature>
<dbReference type="Proteomes" id="UP001151081">
    <property type="component" value="Unassembled WGS sequence"/>
</dbReference>
<feature type="compositionally biased region" description="Basic and acidic residues" evidence="1">
    <location>
        <begin position="333"/>
        <end position="348"/>
    </location>
</feature>
<dbReference type="SUPFAM" id="SSF56024">
    <property type="entry name" value="Phospholipase D/nuclease"/>
    <property type="match status" value="1"/>
</dbReference>